<dbReference type="GO" id="GO:0071986">
    <property type="term" value="C:Ragulator complex"/>
    <property type="evidence" value="ECO:0007669"/>
    <property type="project" value="InterPro"/>
</dbReference>
<keyword evidence="3" id="KW-0458">Lysosome</keyword>
<dbReference type="AlphaFoldDB" id="A0A0D2X5F7"/>
<evidence type="ECO:0000256" key="3">
    <source>
        <dbReference type="ARBA" id="ARBA00023228"/>
    </source>
</evidence>
<comment type="subcellular location">
    <subcellularLocation>
        <location evidence="1">Lysosome</location>
    </subcellularLocation>
</comment>
<dbReference type="Proteomes" id="UP000008743">
    <property type="component" value="Unassembled WGS sequence"/>
</dbReference>
<dbReference type="GO" id="GO:0032008">
    <property type="term" value="P:positive regulation of TOR signaling"/>
    <property type="evidence" value="ECO:0007669"/>
    <property type="project" value="InterPro"/>
</dbReference>
<sequence length="169" mass="18840">MSNKTNNCPHRRSVRAGDVGKRVRRGRDLSSCRLDRLAVVLRRRHGGRFERQCKARFSRCKERLTWRSGGWEDTADVAAMQGAIERIPNLTGSLTLDLNGAVVSSTGDLADNASETASTIHNLLRDTRGVLTTGDKTEPFKRLSLVFEKFQYVVTIAHSHIFVVKTSTA</sequence>
<dbReference type="GO" id="GO:0071230">
    <property type="term" value="P:cellular response to amino acid stimulus"/>
    <property type="evidence" value="ECO:0007669"/>
    <property type="project" value="InterPro"/>
</dbReference>
<reference evidence="7" key="1">
    <citation type="submission" date="2011-02" db="EMBL/GenBank/DDBJ databases">
        <title>The Genome Sequence of Capsaspora owczarzaki ATCC 30864.</title>
        <authorList>
            <person name="Russ C."/>
            <person name="Cuomo C."/>
            <person name="Burger G."/>
            <person name="Gray M.W."/>
            <person name="Holland P.W.H."/>
            <person name="King N."/>
            <person name="Lang F.B.F."/>
            <person name="Roger A.J."/>
            <person name="Ruiz-Trillo I."/>
            <person name="Young S.K."/>
            <person name="Zeng Q."/>
            <person name="Gargeya S."/>
            <person name="Alvarado L."/>
            <person name="Berlin A."/>
            <person name="Chapman S.B."/>
            <person name="Chen Z."/>
            <person name="Freedman E."/>
            <person name="Gellesch M."/>
            <person name="Goldberg J."/>
            <person name="Griggs A."/>
            <person name="Gujja S."/>
            <person name="Heilman E."/>
            <person name="Heiman D."/>
            <person name="Howarth C."/>
            <person name="Mehta T."/>
            <person name="Neiman D."/>
            <person name="Pearson M."/>
            <person name="Roberts A."/>
            <person name="Saif S."/>
            <person name="Shea T."/>
            <person name="Shenoy N."/>
            <person name="Sisk P."/>
            <person name="Stolte C."/>
            <person name="Sykes S."/>
            <person name="White J."/>
            <person name="Yandava C."/>
            <person name="Haas B."/>
            <person name="Nusbaum C."/>
            <person name="Birren B."/>
        </authorList>
    </citation>
    <scope>NUCLEOTIDE SEQUENCE</scope>
    <source>
        <strain evidence="7">ATCC 30864</strain>
    </source>
</reference>
<dbReference type="GO" id="GO:0005085">
    <property type="term" value="F:guanyl-nucleotide exchange factor activity"/>
    <property type="evidence" value="ECO:0007669"/>
    <property type="project" value="TreeGrafter"/>
</dbReference>
<organism evidence="6 7">
    <name type="scientific">Capsaspora owczarzaki (strain ATCC 30864)</name>
    <dbReference type="NCBI Taxonomy" id="595528"/>
    <lineage>
        <taxon>Eukaryota</taxon>
        <taxon>Filasterea</taxon>
        <taxon>Capsaspora</taxon>
    </lineage>
</organism>
<dbReference type="GO" id="GO:0005764">
    <property type="term" value="C:lysosome"/>
    <property type="evidence" value="ECO:0007669"/>
    <property type="project" value="UniProtKB-SubCell"/>
</dbReference>
<comment type="similarity">
    <text evidence="2">Belongs to the LAMTOR4 family.</text>
</comment>
<dbReference type="EMBL" id="KE346375">
    <property type="protein sequence ID" value="KJE97729.1"/>
    <property type="molecule type" value="Genomic_DNA"/>
</dbReference>
<dbReference type="InterPro" id="IPR034601">
    <property type="entry name" value="LAMTOR4"/>
</dbReference>
<feature type="region of interest" description="Disordered" evidence="5">
    <location>
        <begin position="1"/>
        <end position="22"/>
    </location>
</feature>
<proteinExistence type="inferred from homology"/>
<evidence type="ECO:0000313" key="7">
    <source>
        <dbReference type="Proteomes" id="UP000008743"/>
    </source>
</evidence>
<evidence type="ECO:0000256" key="4">
    <source>
        <dbReference type="ARBA" id="ARBA00032690"/>
    </source>
</evidence>
<name>A0A0D2X5F7_CAPO3</name>
<evidence type="ECO:0000256" key="5">
    <source>
        <dbReference type="SAM" id="MobiDB-lite"/>
    </source>
</evidence>
<evidence type="ECO:0000256" key="2">
    <source>
        <dbReference type="ARBA" id="ARBA00010627"/>
    </source>
</evidence>
<evidence type="ECO:0000256" key="1">
    <source>
        <dbReference type="ARBA" id="ARBA00004371"/>
    </source>
</evidence>
<keyword evidence="7" id="KW-1185">Reference proteome</keyword>
<dbReference type="PANTHER" id="PTHR33967">
    <property type="entry name" value="RAGULATOR COMPLEX PROTEIN LAMTOR4"/>
    <property type="match status" value="1"/>
</dbReference>
<protein>
    <recommendedName>
        <fullName evidence="4">Late endosomal/lysosomal adaptor and MAPK and MTOR activator 4</fullName>
    </recommendedName>
</protein>
<dbReference type="InParanoid" id="A0A0D2X5F7"/>
<gene>
    <name evidence="6" type="ORF">CAOG_007834</name>
</gene>
<dbReference type="OrthoDB" id="275011at2759"/>
<evidence type="ECO:0000313" key="6">
    <source>
        <dbReference type="EMBL" id="KJE97729.1"/>
    </source>
</evidence>
<accession>A0A0D2X5F7</accession>
<dbReference type="PANTHER" id="PTHR33967:SF1">
    <property type="entry name" value="RAGULATOR COMPLEX PROTEIN LAMTOR4"/>
    <property type="match status" value="1"/>
</dbReference>
<dbReference type="SUPFAM" id="SSF103196">
    <property type="entry name" value="Roadblock/LC7 domain"/>
    <property type="match status" value="1"/>
</dbReference>
<dbReference type="PhylomeDB" id="A0A0D2X5F7"/>